<keyword evidence="1" id="KW-1133">Transmembrane helix</keyword>
<protein>
    <recommendedName>
        <fullName evidence="4">Cell division protein FtsB</fullName>
    </recommendedName>
</protein>
<dbReference type="OrthoDB" id="69332at2"/>
<keyword evidence="1" id="KW-0812">Transmembrane</keyword>
<evidence type="ECO:0000313" key="3">
    <source>
        <dbReference type="Proteomes" id="UP000192582"/>
    </source>
</evidence>
<feature type="transmembrane region" description="Helical" evidence="1">
    <location>
        <begin position="27"/>
        <end position="49"/>
    </location>
</feature>
<evidence type="ECO:0000313" key="2">
    <source>
        <dbReference type="EMBL" id="SMB88860.1"/>
    </source>
</evidence>
<proteinExistence type="predicted"/>
<keyword evidence="1" id="KW-0472">Membrane</keyword>
<organism evidence="2 3">
    <name type="scientific">Deinococcus hopiensis KR-140</name>
    <dbReference type="NCBI Taxonomy" id="695939"/>
    <lineage>
        <taxon>Bacteria</taxon>
        <taxon>Thermotogati</taxon>
        <taxon>Deinococcota</taxon>
        <taxon>Deinococci</taxon>
        <taxon>Deinococcales</taxon>
        <taxon>Deinococcaceae</taxon>
        <taxon>Deinococcus</taxon>
    </lineage>
</organism>
<evidence type="ECO:0000256" key="1">
    <source>
        <dbReference type="SAM" id="Phobius"/>
    </source>
</evidence>
<evidence type="ECO:0008006" key="4">
    <source>
        <dbReference type="Google" id="ProtNLM"/>
    </source>
</evidence>
<dbReference type="STRING" id="695939.SAMN00790413_00199"/>
<sequence>MLWPMTVPDPPPRKDSGRWRQVQRLPLTLMLASLLVGLGIVQLTFQLGLMTYRTVTWSRETQATLARVHGLERDVRVLRDAQQAAYDPAYLETLARCEGYVGEREQVIVSPDAPGTAENCAPVRLP</sequence>
<dbReference type="Proteomes" id="UP000192582">
    <property type="component" value="Unassembled WGS sequence"/>
</dbReference>
<accession>A0A1W1V6R9</accession>
<name>A0A1W1V6R9_9DEIO</name>
<reference evidence="2 3" key="1">
    <citation type="submission" date="2017-04" db="EMBL/GenBank/DDBJ databases">
        <authorList>
            <person name="Afonso C.L."/>
            <person name="Miller P.J."/>
            <person name="Scott M.A."/>
            <person name="Spackman E."/>
            <person name="Goraichik I."/>
            <person name="Dimitrov K.M."/>
            <person name="Suarez D.L."/>
            <person name="Swayne D.E."/>
        </authorList>
    </citation>
    <scope>NUCLEOTIDE SEQUENCE [LARGE SCALE GENOMIC DNA]</scope>
    <source>
        <strain evidence="2 3">KR-140</strain>
    </source>
</reference>
<dbReference type="EMBL" id="FWWU01000009">
    <property type="protein sequence ID" value="SMB88860.1"/>
    <property type="molecule type" value="Genomic_DNA"/>
</dbReference>
<keyword evidence="3" id="KW-1185">Reference proteome</keyword>
<dbReference type="AlphaFoldDB" id="A0A1W1V6R9"/>
<gene>
    <name evidence="2" type="ORF">SAMN00790413_00199</name>
</gene>